<evidence type="ECO:0000256" key="1">
    <source>
        <dbReference type="SAM" id="MobiDB-lite"/>
    </source>
</evidence>
<dbReference type="Proteomes" id="UP000001591">
    <property type="component" value="Chromosome"/>
</dbReference>
<dbReference type="AlphaFoldDB" id="B6IQ11"/>
<name>B6IQ11_RHOCS</name>
<accession>B6IQ11</accession>
<dbReference type="InterPro" id="IPR018891">
    <property type="entry name" value="AIPR_C"/>
</dbReference>
<dbReference type="Pfam" id="PF10592">
    <property type="entry name" value="AIPR"/>
    <property type="match status" value="1"/>
</dbReference>
<dbReference type="KEGG" id="rce:RC1_0098"/>
<dbReference type="EMBL" id="CP000613">
    <property type="protein sequence ID" value="ACI97547.1"/>
    <property type="molecule type" value="Genomic_DNA"/>
</dbReference>
<evidence type="ECO:0000313" key="3">
    <source>
        <dbReference type="EMBL" id="ACI97547.1"/>
    </source>
</evidence>
<evidence type="ECO:0000313" key="4">
    <source>
        <dbReference type="Proteomes" id="UP000001591"/>
    </source>
</evidence>
<reference evidence="3 4" key="1">
    <citation type="journal article" date="2010" name="BMC Genomics">
        <title>Metabolic flexibility revealed in the genome of the cyst-forming alpha-1 proteobacterium Rhodospirillum centenum.</title>
        <authorList>
            <person name="Lu Y.K."/>
            <person name="Marden J."/>
            <person name="Han M."/>
            <person name="Swingley W.D."/>
            <person name="Mastrian S.D."/>
            <person name="Chowdhury S.R."/>
            <person name="Hao J."/>
            <person name="Helmy T."/>
            <person name="Kim S."/>
            <person name="Kurdoglu A.A."/>
            <person name="Matthies H.J."/>
            <person name="Rollo D."/>
            <person name="Stothard P."/>
            <person name="Blankenship R.E."/>
            <person name="Bauer C.E."/>
            <person name="Touchman J.W."/>
        </authorList>
    </citation>
    <scope>NUCLEOTIDE SEQUENCE [LARGE SCALE GENOMIC DNA]</scope>
    <source>
        <strain evidence="4">ATCC 51521 / SW</strain>
    </source>
</reference>
<protein>
    <recommendedName>
        <fullName evidence="2">Abortive phage infection protein C-terminal domain-containing protein</fullName>
    </recommendedName>
</protein>
<feature type="domain" description="Abortive phage infection protein C-terminal" evidence="2">
    <location>
        <begin position="193"/>
        <end position="448"/>
    </location>
</feature>
<organism evidence="3 4">
    <name type="scientific">Rhodospirillum centenum (strain ATCC 51521 / SW)</name>
    <dbReference type="NCBI Taxonomy" id="414684"/>
    <lineage>
        <taxon>Bacteria</taxon>
        <taxon>Pseudomonadati</taxon>
        <taxon>Pseudomonadota</taxon>
        <taxon>Alphaproteobacteria</taxon>
        <taxon>Rhodospirillales</taxon>
        <taxon>Rhodospirillaceae</taxon>
        <taxon>Rhodospirillum</taxon>
    </lineage>
</organism>
<evidence type="ECO:0000259" key="2">
    <source>
        <dbReference type="Pfam" id="PF10592"/>
    </source>
</evidence>
<gene>
    <name evidence="3" type="ordered locus">RC1_0098</name>
</gene>
<sequence length="554" mass="60217">MLVGLCGIDDTMAVGAITDGKNDGGIDALFFDRTGSRLVFVQAKFKRGGAAPSQEEMLKTINGIRALLERRFGDFNQAIQGRLDEIEEALDTAGVRIEVVPAFLGDTLGPHATADLNALQADMNRFAPRMAWEAAGLSKVHNWLIAEQMPVTVNAQVTLENWSCITAPRNAVYGQISAAELAQLVEDHGKALFERNIRHYLGSVGVNLAIERTVRGRPGDFFYLNNGLTAVADRITPAAGTNARCVFGFKNLSIVNGAQTAGSIANAAIAGTISPDAKLLITIIEIGPGAGDFGLEITRARNHQNVVRGVDFAALDPNQERLRQELALAGITYHYRPSAEARARREDAFTLEEAAVALACLSFPVVHSRDAHAAPRRAHPNAVDLVVTAKKEIGRLWEQDGAHYGQIFTPSLSGLKTCRAVRIFGFIDQILADSERSETAYHRRMFFRHGRYFVMAFVAHRLPDLIRRSDLALSEADRTTLSRKVNELSELIYAVSHPWLTSKGYLSIFRNLTDAQPLANAVLDRLAEQDAAARLAASSTPASTSSPSSGTHNP</sequence>
<dbReference type="eggNOG" id="ENOG502Z7VT">
    <property type="taxonomic scope" value="Bacteria"/>
</dbReference>
<feature type="region of interest" description="Disordered" evidence="1">
    <location>
        <begin position="534"/>
        <end position="554"/>
    </location>
</feature>
<dbReference type="HOGENOM" id="CLU_023505_0_0_5"/>
<keyword evidence="4" id="KW-1185">Reference proteome</keyword>
<proteinExistence type="predicted"/>
<dbReference type="STRING" id="414684.RC1_0098"/>